<feature type="region of interest" description="Disordered" evidence="1">
    <location>
        <begin position="154"/>
        <end position="181"/>
    </location>
</feature>
<feature type="signal peptide" evidence="2">
    <location>
        <begin position="1"/>
        <end position="21"/>
    </location>
</feature>
<evidence type="ECO:0000256" key="2">
    <source>
        <dbReference type="SAM" id="SignalP"/>
    </source>
</evidence>
<protein>
    <submittedName>
        <fullName evidence="3">Uncharacterized protein</fullName>
    </submittedName>
</protein>
<reference evidence="3 4" key="1">
    <citation type="submission" date="2017-09" db="EMBL/GenBank/DDBJ databases">
        <title>Depth-based differentiation of microbial function through sediment-hosted aquifers and enrichment of novel symbionts in the deep terrestrial subsurface.</title>
        <authorList>
            <person name="Probst A.J."/>
            <person name="Ladd B."/>
            <person name="Jarett J.K."/>
            <person name="Geller-Mcgrath D.E."/>
            <person name="Sieber C.M."/>
            <person name="Emerson J.B."/>
            <person name="Anantharaman K."/>
            <person name="Thomas B.C."/>
            <person name="Malmstrom R."/>
            <person name="Stieglmeier M."/>
            <person name="Klingl A."/>
            <person name="Woyke T."/>
            <person name="Ryan C.M."/>
            <person name="Banfield J.F."/>
        </authorList>
    </citation>
    <scope>NUCLEOTIDE SEQUENCE [LARGE SCALE GENOMIC DNA]</scope>
    <source>
        <strain evidence="3">CG10_big_fil_rev_8_21_14_0_10_50_16</strain>
    </source>
</reference>
<sequence length="390" mass="42961">MKHLLTLLSFSLLLLPSPGHAESLYSHVAVSSGVNAPSSITGAPDGASTTFTSSTSWVEPGFPQTSTGDVSFQYTAPSDDLYSMTVNFMNGASIEHSAIVIFVGTAPTGIETIQNPDGVTFDRIHISPDDPLFGIDAVWIETAGSDPVVDPISEPVTPVDSTTDDALTGQPAPEPLDRPIGYPRLVKLTDDHNASTQYDTAVYAIDSQGKRRPFSNETIYFSWFPGFDDVEEISASEMASIPLGAAMPMHQGTWLVKIQSTPDVYAVEQGGVLRRIPDETTALYYYGPDWAKRVRDIAPTDWPRYTKGEDLSYVHPDDSIVRDQNLVVWHIRNGVKRQISENDLAFYGIDDDVIVYSLFSVFNPSLVDLVDSYPIGMMYDRSDDFNWYSF</sequence>
<gene>
    <name evidence="3" type="ORF">COV06_01905</name>
</gene>
<organism evidence="3 4">
    <name type="scientific">Candidatus Uhrbacteria bacterium CG10_big_fil_rev_8_21_14_0_10_50_16</name>
    <dbReference type="NCBI Taxonomy" id="1975039"/>
    <lineage>
        <taxon>Bacteria</taxon>
        <taxon>Candidatus Uhriibacteriota</taxon>
    </lineage>
</organism>
<feature type="chain" id="PRO_5013634906" evidence="2">
    <location>
        <begin position="22"/>
        <end position="390"/>
    </location>
</feature>
<comment type="caution">
    <text evidence="3">The sequence shown here is derived from an EMBL/GenBank/DDBJ whole genome shotgun (WGS) entry which is preliminary data.</text>
</comment>
<accession>A0A2H0RMQ8</accession>
<name>A0A2H0RMQ8_9BACT</name>
<keyword evidence="2" id="KW-0732">Signal</keyword>
<evidence type="ECO:0000313" key="4">
    <source>
        <dbReference type="Proteomes" id="UP000230084"/>
    </source>
</evidence>
<dbReference type="EMBL" id="PCYM01000002">
    <property type="protein sequence ID" value="PIR47727.1"/>
    <property type="molecule type" value="Genomic_DNA"/>
</dbReference>
<evidence type="ECO:0000256" key="1">
    <source>
        <dbReference type="SAM" id="MobiDB-lite"/>
    </source>
</evidence>
<evidence type="ECO:0000313" key="3">
    <source>
        <dbReference type="EMBL" id="PIR47727.1"/>
    </source>
</evidence>
<dbReference type="AlphaFoldDB" id="A0A2H0RMQ8"/>
<dbReference type="Proteomes" id="UP000230084">
    <property type="component" value="Unassembled WGS sequence"/>
</dbReference>
<proteinExistence type="predicted"/>